<dbReference type="Gene3D" id="2.40.70.10">
    <property type="entry name" value="Acid Proteases"/>
    <property type="match status" value="1"/>
</dbReference>
<organism evidence="3 4">
    <name type="scientific">Glaciecola petra</name>
    <dbReference type="NCBI Taxonomy" id="3075602"/>
    <lineage>
        <taxon>Bacteria</taxon>
        <taxon>Pseudomonadati</taxon>
        <taxon>Pseudomonadota</taxon>
        <taxon>Gammaproteobacteria</taxon>
        <taxon>Alteromonadales</taxon>
        <taxon>Alteromonadaceae</taxon>
        <taxon>Glaciecola</taxon>
    </lineage>
</organism>
<sequence>MSRTSFWLSVLLSISLGANFWFLYRASTSNKIDSNEPTSTVDAQTNNNYEMVKHTKGARNIGKLELIESSKQQLINDSDTPLSHPEDSKISLNISETDKNNAQIFMQFLLNLKKNEAYEQLEFEVSEYLRKFPQDINAQLIEADVYYHTKPLNIALVHYQSMLSLPLSKDQRNQVETIISVNSQRIMRQFSGDGAWDLLASFLEPLVQVDPLNRNYLMALARAYGMQEQLSLMEDVLASFPPDDPRANRLRDSIFQRLNNENVAQTAVTPPIFENLTENESRKADVVLQQTQGRFVTQAIAANTSVLLLLDTGASTTALSDKKFADISSGYKEFLGKFSVNTAGGVIQAPIYKLRSFTLGNQQLSNISVIVLPQENLSSYDGLLGMNVISQFDLAYQASSQTMRMYKK</sequence>
<gene>
    <name evidence="3" type="ORF">RM552_03725</name>
</gene>
<dbReference type="Proteomes" id="UP001253545">
    <property type="component" value="Unassembled WGS sequence"/>
</dbReference>
<dbReference type="InterPro" id="IPR021109">
    <property type="entry name" value="Peptidase_aspartic_dom_sf"/>
</dbReference>
<protein>
    <submittedName>
        <fullName evidence="3">Retropepsin-like aspartic protease</fullName>
        <ecNumber evidence="3">3.4.23.-</ecNumber>
    </submittedName>
</protein>
<dbReference type="CDD" id="cd05483">
    <property type="entry name" value="retropepsin_like_bacteria"/>
    <property type="match status" value="1"/>
</dbReference>
<comment type="caution">
    <text evidence="3">The sequence shown here is derived from an EMBL/GenBank/DDBJ whole genome shotgun (WGS) entry which is preliminary data.</text>
</comment>
<feature type="domain" description="Peptidase A2" evidence="2">
    <location>
        <begin position="306"/>
        <end position="388"/>
    </location>
</feature>
<keyword evidence="4" id="KW-1185">Reference proteome</keyword>
<evidence type="ECO:0000313" key="3">
    <source>
        <dbReference type="EMBL" id="MDT0593949.1"/>
    </source>
</evidence>
<proteinExistence type="predicted"/>
<dbReference type="InterPro" id="IPR001969">
    <property type="entry name" value="Aspartic_peptidase_AS"/>
</dbReference>
<dbReference type="PROSITE" id="PS00141">
    <property type="entry name" value="ASP_PROTEASE"/>
    <property type="match status" value="1"/>
</dbReference>
<dbReference type="RefSeq" id="WP_311367443.1">
    <property type="nucleotide sequence ID" value="NZ_JAVRHX010000001.1"/>
</dbReference>
<reference evidence="3 4" key="1">
    <citation type="submission" date="2023-09" db="EMBL/GenBank/DDBJ databases">
        <authorList>
            <person name="Rey-Velasco X."/>
        </authorList>
    </citation>
    <scope>NUCLEOTIDE SEQUENCE [LARGE SCALE GENOMIC DNA]</scope>
    <source>
        <strain evidence="3 4">P117</strain>
    </source>
</reference>
<dbReference type="SUPFAM" id="SSF50630">
    <property type="entry name" value="Acid proteases"/>
    <property type="match status" value="1"/>
</dbReference>
<accession>A0ABU2ZNM6</accession>
<evidence type="ECO:0000313" key="4">
    <source>
        <dbReference type="Proteomes" id="UP001253545"/>
    </source>
</evidence>
<dbReference type="InterPro" id="IPR034122">
    <property type="entry name" value="Retropepsin-like_bacterial"/>
</dbReference>
<name>A0ABU2ZNM6_9ALTE</name>
<dbReference type="GO" id="GO:0016787">
    <property type="term" value="F:hydrolase activity"/>
    <property type="evidence" value="ECO:0007669"/>
    <property type="project" value="UniProtKB-KW"/>
</dbReference>
<keyword evidence="1 3" id="KW-0378">Hydrolase</keyword>
<dbReference type="PROSITE" id="PS50175">
    <property type="entry name" value="ASP_PROT_RETROV"/>
    <property type="match status" value="1"/>
</dbReference>
<dbReference type="InterPro" id="IPR001995">
    <property type="entry name" value="Peptidase_A2_cat"/>
</dbReference>
<dbReference type="EC" id="3.4.23.-" evidence="3"/>
<evidence type="ECO:0000256" key="1">
    <source>
        <dbReference type="ARBA" id="ARBA00022801"/>
    </source>
</evidence>
<dbReference type="EMBL" id="JAVRHX010000001">
    <property type="protein sequence ID" value="MDT0593949.1"/>
    <property type="molecule type" value="Genomic_DNA"/>
</dbReference>
<dbReference type="Pfam" id="PF13975">
    <property type="entry name" value="gag-asp_proteas"/>
    <property type="match status" value="1"/>
</dbReference>
<evidence type="ECO:0000259" key="2">
    <source>
        <dbReference type="PROSITE" id="PS50175"/>
    </source>
</evidence>